<dbReference type="PANTHER" id="PTHR35177">
    <property type="entry name" value="HYDROGENASE MATURATION FACTOR HYBG"/>
    <property type="match status" value="1"/>
</dbReference>
<dbReference type="GO" id="GO:1902670">
    <property type="term" value="F:carbon dioxide binding"/>
    <property type="evidence" value="ECO:0007669"/>
    <property type="project" value="TreeGrafter"/>
</dbReference>
<gene>
    <name evidence="2" type="ORF">A3G50_02830</name>
</gene>
<dbReference type="GO" id="GO:0005506">
    <property type="term" value="F:iron ion binding"/>
    <property type="evidence" value="ECO:0007669"/>
    <property type="project" value="TreeGrafter"/>
</dbReference>
<sequence length="67" mass="7598">MCLATPSKVIKIKKDWVTVKTPHHSHKVNICLLKNVKIGDYLLIHGELALNKIPKSEAEKILKLTQK</sequence>
<protein>
    <recommendedName>
        <fullName evidence="4">Hydrogenase assembly protein HupF</fullName>
    </recommendedName>
</protein>
<evidence type="ECO:0000313" key="3">
    <source>
        <dbReference type="Proteomes" id="UP000176633"/>
    </source>
</evidence>
<evidence type="ECO:0008006" key="4">
    <source>
        <dbReference type="Google" id="ProtNLM"/>
    </source>
</evidence>
<proteinExistence type="inferred from homology"/>
<evidence type="ECO:0000313" key="2">
    <source>
        <dbReference type="EMBL" id="OGG43487.1"/>
    </source>
</evidence>
<dbReference type="Pfam" id="PF01455">
    <property type="entry name" value="HupF_HypC"/>
    <property type="match status" value="1"/>
</dbReference>
<organism evidence="2 3">
    <name type="scientific">Candidatus Jorgensenbacteria bacterium RIFCSPLOWO2_12_FULL_42_11</name>
    <dbReference type="NCBI Taxonomy" id="1798473"/>
    <lineage>
        <taxon>Bacteria</taxon>
        <taxon>Candidatus Joergenseniibacteriota</taxon>
    </lineage>
</organism>
<dbReference type="PANTHER" id="PTHR35177:SF2">
    <property type="entry name" value="HYDROGENASE MATURATION FACTOR HYBG"/>
    <property type="match status" value="1"/>
</dbReference>
<accession>A0A1F6C3W5</accession>
<dbReference type="PRINTS" id="PR00445">
    <property type="entry name" value="HUPFHYPC"/>
</dbReference>
<dbReference type="AlphaFoldDB" id="A0A1F6C3W5"/>
<reference evidence="2 3" key="1">
    <citation type="journal article" date="2016" name="Nat. Commun.">
        <title>Thousands of microbial genomes shed light on interconnected biogeochemical processes in an aquifer system.</title>
        <authorList>
            <person name="Anantharaman K."/>
            <person name="Brown C.T."/>
            <person name="Hug L.A."/>
            <person name="Sharon I."/>
            <person name="Castelle C.J."/>
            <person name="Probst A.J."/>
            <person name="Thomas B.C."/>
            <person name="Singh A."/>
            <person name="Wilkins M.J."/>
            <person name="Karaoz U."/>
            <person name="Brodie E.L."/>
            <person name="Williams K.H."/>
            <person name="Hubbard S.S."/>
            <person name="Banfield J.F."/>
        </authorList>
    </citation>
    <scope>NUCLEOTIDE SEQUENCE [LARGE SCALE GENOMIC DNA]</scope>
</reference>
<evidence type="ECO:0000256" key="1">
    <source>
        <dbReference type="ARBA" id="ARBA00006018"/>
    </source>
</evidence>
<dbReference type="EMBL" id="MFKM01000013">
    <property type="protein sequence ID" value="OGG43487.1"/>
    <property type="molecule type" value="Genomic_DNA"/>
</dbReference>
<dbReference type="NCBIfam" id="TIGR00074">
    <property type="entry name" value="hypC_hupF"/>
    <property type="match status" value="1"/>
</dbReference>
<comment type="similarity">
    <text evidence="1">Belongs to the HupF/HypC family.</text>
</comment>
<dbReference type="Gene3D" id="2.30.30.140">
    <property type="match status" value="1"/>
</dbReference>
<dbReference type="Proteomes" id="UP000176633">
    <property type="component" value="Unassembled WGS sequence"/>
</dbReference>
<dbReference type="InterPro" id="IPR001109">
    <property type="entry name" value="Hydrogenase_HupF/HypC"/>
</dbReference>
<dbReference type="SUPFAM" id="SSF159127">
    <property type="entry name" value="HupF/HypC-like"/>
    <property type="match status" value="1"/>
</dbReference>
<comment type="caution">
    <text evidence="2">The sequence shown here is derived from an EMBL/GenBank/DDBJ whole genome shotgun (WGS) entry which is preliminary data.</text>
</comment>
<dbReference type="GO" id="GO:0051604">
    <property type="term" value="P:protein maturation"/>
    <property type="evidence" value="ECO:0007669"/>
    <property type="project" value="TreeGrafter"/>
</dbReference>
<name>A0A1F6C3W5_9BACT</name>